<evidence type="ECO:0000313" key="4">
    <source>
        <dbReference type="Proteomes" id="UP000306918"/>
    </source>
</evidence>
<dbReference type="PROSITE" id="PS51257">
    <property type="entry name" value="PROKAR_LIPOPROTEIN"/>
    <property type="match status" value="1"/>
</dbReference>
<proteinExistence type="predicted"/>
<keyword evidence="4" id="KW-1185">Reference proteome</keyword>
<feature type="domain" description="DUF5123" evidence="2">
    <location>
        <begin position="427"/>
        <end position="539"/>
    </location>
</feature>
<gene>
    <name evidence="3" type="ORF">FAM09_24200</name>
</gene>
<evidence type="ECO:0000259" key="2">
    <source>
        <dbReference type="Pfam" id="PF17161"/>
    </source>
</evidence>
<dbReference type="RefSeq" id="WP_136579743.1">
    <property type="nucleotide sequence ID" value="NZ_STFF01000008.1"/>
</dbReference>
<comment type="caution">
    <text evidence="3">The sequence shown here is derived from an EMBL/GenBank/DDBJ whole genome shotgun (WGS) entry which is preliminary data.</text>
</comment>
<dbReference type="Proteomes" id="UP000306918">
    <property type="component" value="Unassembled WGS sequence"/>
</dbReference>
<dbReference type="AlphaFoldDB" id="A0A4S8HGH9"/>
<dbReference type="Pfam" id="PF17161">
    <property type="entry name" value="DUF5123"/>
    <property type="match status" value="1"/>
</dbReference>
<dbReference type="OrthoDB" id="691503at2"/>
<evidence type="ECO:0000259" key="1">
    <source>
        <dbReference type="Pfam" id="PF16318"/>
    </source>
</evidence>
<accession>A0A4S8HGH9</accession>
<name>A0A4S8HGH9_9BACT</name>
<dbReference type="SUPFAM" id="SSF51126">
    <property type="entry name" value="Pectin lyase-like"/>
    <property type="match status" value="1"/>
</dbReference>
<reference evidence="3 4" key="1">
    <citation type="submission" date="2019-04" db="EMBL/GenBank/DDBJ databases">
        <title>Niastella caeni sp. nov., isolated from activated sludge.</title>
        <authorList>
            <person name="Sheng M."/>
        </authorList>
    </citation>
    <scope>NUCLEOTIDE SEQUENCE [LARGE SCALE GENOMIC DNA]</scope>
    <source>
        <strain evidence="3 4">HX-2-15</strain>
    </source>
</reference>
<dbReference type="InterPro" id="IPR032530">
    <property type="entry name" value="DUF4957"/>
</dbReference>
<protein>
    <submittedName>
        <fullName evidence="3">DUF5123 domain-containing protein</fullName>
    </submittedName>
</protein>
<feature type="domain" description="DUF4957" evidence="1">
    <location>
        <begin position="263"/>
        <end position="407"/>
    </location>
</feature>
<dbReference type="EMBL" id="STFF01000008">
    <property type="protein sequence ID" value="THU34127.1"/>
    <property type="molecule type" value="Genomic_DNA"/>
</dbReference>
<dbReference type="InterPro" id="IPR011050">
    <property type="entry name" value="Pectin_lyase_fold/virulence"/>
</dbReference>
<dbReference type="Pfam" id="PF16318">
    <property type="entry name" value="DUF4957"/>
    <property type="match status" value="1"/>
</dbReference>
<evidence type="ECO:0000313" key="3">
    <source>
        <dbReference type="EMBL" id="THU34127.1"/>
    </source>
</evidence>
<organism evidence="3 4">
    <name type="scientific">Niastella caeni</name>
    <dbReference type="NCBI Taxonomy" id="2569763"/>
    <lineage>
        <taxon>Bacteria</taxon>
        <taxon>Pseudomonadati</taxon>
        <taxon>Bacteroidota</taxon>
        <taxon>Chitinophagia</taxon>
        <taxon>Chitinophagales</taxon>
        <taxon>Chitinophagaceae</taxon>
        <taxon>Niastella</taxon>
    </lineage>
</organism>
<dbReference type="InterPro" id="IPR033427">
    <property type="entry name" value="DUF5123"/>
</dbReference>
<sequence length="541" mass="58750">MKSTIINKIFLTAVLAGIICTGIVSCKKFNDWNADENYDRLFRPTELQGIVDGVTVTLRWKPKPSTNSYTIELSKDSLQFATITKSYTATGTKDADGYINYVIPELLEPLTRMSARVRGLDTTEETGASEWAAVTFKTATEQIMTTVTDSDKTPYTVTLKWKVPNQVTHFMLVNDQGAGTKYDIADAEKTAGSKTISSLTPTKTYTALLYYNTSIRGSQAFTLPADLPSGPNVVLVGATDDLATLITNVATGTMFVLRQGTRYTTDNPIIIPNGVSFTIWGESGANKPILAFNGFTLPASAGTIKFENLDITGYQDANTSLTKRNYIFNQSTASNTSEIIFENCTIRNLVNSPMRIQSANAITIDKFTVNKCMVYDIGDNGSNGTYAFINNNVATGKINNITITNSSFAKIGYGLVLHNLAPSVTLNVSNNTFYNVVGNARYFIDYNAQAISGGFTFQNNILAKTLSPAATARGIRAGTAATVASNYKALDVTFAGNAISNIIDYTKPAADLFTDPDNNNFLIKDNTFAGRSDSGDPRWRL</sequence>